<dbReference type="AlphaFoldDB" id="A0A1F5X033"/>
<dbReference type="GO" id="GO:0005737">
    <property type="term" value="C:cytoplasm"/>
    <property type="evidence" value="ECO:0007669"/>
    <property type="project" value="UniProtKB-SubCell"/>
</dbReference>
<comment type="function">
    <text evidence="9">Confers DNA tethering and processivity to DNA polymerases and other proteins. Acts as a clamp, forming a ring around DNA (a reaction catalyzed by the clamp-loading complex) which diffuses in an ATP-independent manner freely and bidirectionally along dsDNA. Initially characterized for its ability to contact the catalytic subunit of DNA polymerase III (Pol III), a complex, multichain enzyme responsible for most of the replicative synthesis in bacteria; Pol III exhibits 3'-5' exonuclease proofreading activity. The beta chain is required for initiation of replication as well as for processivity of DNA replication.</text>
</comment>
<evidence type="ECO:0000256" key="8">
    <source>
        <dbReference type="ARBA" id="ARBA00023125"/>
    </source>
</evidence>
<dbReference type="GO" id="GO:0006271">
    <property type="term" value="P:DNA strand elongation involved in DNA replication"/>
    <property type="evidence" value="ECO:0007669"/>
    <property type="project" value="TreeGrafter"/>
</dbReference>
<comment type="similarity">
    <text evidence="2 9">Belongs to the beta sliding clamp family.</text>
</comment>
<dbReference type="Gene3D" id="3.70.10.10">
    <property type="match status" value="1"/>
</dbReference>
<dbReference type="NCBIfam" id="TIGR00663">
    <property type="entry name" value="dnan"/>
    <property type="match status" value="1"/>
</dbReference>
<dbReference type="Gene3D" id="3.10.150.10">
    <property type="entry name" value="DNA Polymerase III, subunit A, domain 2"/>
    <property type="match status" value="1"/>
</dbReference>
<evidence type="ECO:0000256" key="1">
    <source>
        <dbReference type="ARBA" id="ARBA00004496"/>
    </source>
</evidence>
<evidence type="ECO:0000256" key="3">
    <source>
        <dbReference type="ARBA" id="ARBA00022490"/>
    </source>
</evidence>
<keyword evidence="7 9" id="KW-0239">DNA-directed DNA polymerase</keyword>
<keyword evidence="4 9" id="KW-0808">Transferase</keyword>
<keyword evidence="3 9" id="KW-0963">Cytoplasm</keyword>
<evidence type="ECO:0000259" key="12">
    <source>
        <dbReference type="Pfam" id="PF02768"/>
    </source>
</evidence>
<keyword evidence="8" id="KW-0238">DNA-binding</keyword>
<accession>A0A1F5X033</accession>
<dbReference type="PANTHER" id="PTHR30478">
    <property type="entry name" value="DNA POLYMERASE III SUBUNIT BETA"/>
    <property type="match status" value="1"/>
</dbReference>
<dbReference type="GO" id="GO:0008408">
    <property type="term" value="F:3'-5' exonuclease activity"/>
    <property type="evidence" value="ECO:0007669"/>
    <property type="project" value="InterPro"/>
</dbReference>
<evidence type="ECO:0000256" key="9">
    <source>
        <dbReference type="PIRNR" id="PIRNR000804"/>
    </source>
</evidence>
<dbReference type="InterPro" id="IPR022637">
    <property type="entry name" value="DNA_polIII_beta_cen"/>
</dbReference>
<dbReference type="PIRSF" id="PIRSF000804">
    <property type="entry name" value="DNA_pol_III_b"/>
    <property type="match status" value="1"/>
</dbReference>
<evidence type="ECO:0000256" key="4">
    <source>
        <dbReference type="ARBA" id="ARBA00022679"/>
    </source>
</evidence>
<sequence>MTQNIKDAVQVAERNTARNQTMPILNTIFIGADGGKIKIKATNLETAVEITISGKVEENGNIAVPAKTLSMFLSNINDNQITLESKKDNLFIKTGKNQTLIKGLSSEDFPLLPKVEEIESFKIPSEELKASISGVVTAASLSDLKPELGSILFKVFKNTIKLAATDSFRLAEYTLVSKNISSEKLLMFLIPQKSIHEIFKLIDKDESVKFGFSKNQLIVSVNNIRFISRLTDGIFPDYEQIIPKNFKITIIAKKSDVVSNLKLASVFVGKLNDINISFGGSKKSLVLQASNQDTGEYSSEIPAGGEGDDVSVKFNVRYLLDGIMQINQEYIVFNLNGSESPLLIKGKGDSSCFYLIMPMRGA</sequence>
<gene>
    <name evidence="13" type="ORF">A2930_04315</name>
</gene>
<comment type="caution">
    <text evidence="13">The sequence shown here is derived from an EMBL/GenBank/DDBJ whole genome shotgun (WGS) entry which is preliminary data.</text>
</comment>
<comment type="subunit">
    <text evidence="9">Forms a ring-shaped head-to-tail homodimer around DNA.</text>
</comment>
<comment type="subcellular location">
    <subcellularLocation>
        <location evidence="1 9">Cytoplasm</location>
    </subcellularLocation>
</comment>
<evidence type="ECO:0000256" key="5">
    <source>
        <dbReference type="ARBA" id="ARBA00022695"/>
    </source>
</evidence>
<dbReference type="CDD" id="cd00140">
    <property type="entry name" value="beta_clamp"/>
    <property type="match status" value="1"/>
</dbReference>
<protein>
    <recommendedName>
        <fullName evidence="9">Beta sliding clamp</fullName>
    </recommendedName>
</protein>
<evidence type="ECO:0000259" key="11">
    <source>
        <dbReference type="Pfam" id="PF02767"/>
    </source>
</evidence>
<dbReference type="InterPro" id="IPR022635">
    <property type="entry name" value="DNA_polIII_beta_C"/>
</dbReference>
<evidence type="ECO:0000256" key="6">
    <source>
        <dbReference type="ARBA" id="ARBA00022705"/>
    </source>
</evidence>
<dbReference type="Pfam" id="PF02767">
    <property type="entry name" value="DNA_pol3_beta_2"/>
    <property type="match status" value="1"/>
</dbReference>
<dbReference type="GO" id="GO:0009360">
    <property type="term" value="C:DNA polymerase III complex"/>
    <property type="evidence" value="ECO:0007669"/>
    <property type="project" value="InterPro"/>
</dbReference>
<dbReference type="SUPFAM" id="SSF55979">
    <property type="entry name" value="DNA clamp"/>
    <property type="match status" value="3"/>
</dbReference>
<dbReference type="SMART" id="SM00480">
    <property type="entry name" value="POL3Bc"/>
    <property type="match status" value="1"/>
</dbReference>
<dbReference type="Pfam" id="PF00712">
    <property type="entry name" value="DNA_pol3_beta"/>
    <property type="match status" value="1"/>
</dbReference>
<feature type="domain" description="DNA polymerase III beta sliding clamp C-terminal" evidence="12">
    <location>
        <begin position="240"/>
        <end position="360"/>
    </location>
</feature>
<reference evidence="13 14" key="1">
    <citation type="journal article" date="2016" name="Nat. Commun.">
        <title>Thousands of microbial genomes shed light on interconnected biogeochemical processes in an aquifer system.</title>
        <authorList>
            <person name="Anantharaman K."/>
            <person name="Brown C.T."/>
            <person name="Hug L.A."/>
            <person name="Sharon I."/>
            <person name="Castelle C.J."/>
            <person name="Probst A.J."/>
            <person name="Thomas B.C."/>
            <person name="Singh A."/>
            <person name="Wilkins M.J."/>
            <person name="Karaoz U."/>
            <person name="Brodie E.L."/>
            <person name="Williams K.H."/>
            <person name="Hubbard S.S."/>
            <person name="Banfield J.F."/>
        </authorList>
    </citation>
    <scope>NUCLEOTIDE SEQUENCE [LARGE SCALE GENOMIC DNA]</scope>
</reference>
<evidence type="ECO:0000256" key="7">
    <source>
        <dbReference type="ARBA" id="ARBA00022932"/>
    </source>
</evidence>
<dbReference type="GO" id="GO:0003677">
    <property type="term" value="F:DNA binding"/>
    <property type="evidence" value="ECO:0007669"/>
    <property type="project" value="UniProtKB-UniRule"/>
</dbReference>
<dbReference type="GO" id="GO:0003887">
    <property type="term" value="F:DNA-directed DNA polymerase activity"/>
    <property type="evidence" value="ECO:0007669"/>
    <property type="project" value="UniProtKB-UniRule"/>
</dbReference>
<evidence type="ECO:0000259" key="10">
    <source>
        <dbReference type="Pfam" id="PF00712"/>
    </source>
</evidence>
<proteinExistence type="inferred from homology"/>
<keyword evidence="5 9" id="KW-0548">Nucleotidyltransferase</keyword>
<dbReference type="InterPro" id="IPR022634">
    <property type="entry name" value="DNA_polIII_beta_N"/>
</dbReference>
<dbReference type="STRING" id="1798351.A2930_04315"/>
<name>A0A1F5X033_9BACT</name>
<feature type="domain" description="DNA polymerase III beta sliding clamp N-terminal" evidence="10">
    <location>
        <begin position="3"/>
        <end position="113"/>
    </location>
</feature>
<dbReference type="Pfam" id="PF02768">
    <property type="entry name" value="DNA_pol3_beta_3"/>
    <property type="match status" value="1"/>
</dbReference>
<evidence type="ECO:0000256" key="2">
    <source>
        <dbReference type="ARBA" id="ARBA00010752"/>
    </source>
</evidence>
<evidence type="ECO:0000313" key="13">
    <source>
        <dbReference type="EMBL" id="OGF80931.1"/>
    </source>
</evidence>
<dbReference type="Proteomes" id="UP000178114">
    <property type="component" value="Unassembled WGS sequence"/>
</dbReference>
<dbReference type="EMBL" id="MFID01000023">
    <property type="protein sequence ID" value="OGF80931.1"/>
    <property type="molecule type" value="Genomic_DNA"/>
</dbReference>
<keyword evidence="6 9" id="KW-0235">DNA replication</keyword>
<feature type="domain" description="DNA polymerase III beta sliding clamp central" evidence="11">
    <location>
        <begin position="123"/>
        <end position="237"/>
    </location>
</feature>
<organism evidence="13 14">
    <name type="scientific">Candidatus Giovannonibacteria bacterium RIFCSPLOWO2_01_FULL_45_34</name>
    <dbReference type="NCBI Taxonomy" id="1798351"/>
    <lineage>
        <taxon>Bacteria</taxon>
        <taxon>Candidatus Giovannoniibacteriota</taxon>
    </lineage>
</organism>
<dbReference type="InterPro" id="IPR046938">
    <property type="entry name" value="DNA_clamp_sf"/>
</dbReference>
<evidence type="ECO:0000313" key="14">
    <source>
        <dbReference type="Proteomes" id="UP000178114"/>
    </source>
</evidence>
<dbReference type="InterPro" id="IPR001001">
    <property type="entry name" value="DNA_polIII_beta"/>
</dbReference>
<dbReference type="PANTHER" id="PTHR30478:SF0">
    <property type="entry name" value="BETA SLIDING CLAMP"/>
    <property type="match status" value="1"/>
</dbReference>